<evidence type="ECO:0000256" key="3">
    <source>
        <dbReference type="ARBA" id="ARBA00022692"/>
    </source>
</evidence>
<feature type="transmembrane region" description="Helical" evidence="6">
    <location>
        <begin position="73"/>
        <end position="92"/>
    </location>
</feature>
<comment type="subcellular location">
    <subcellularLocation>
        <location evidence="1">Cell membrane</location>
        <topology evidence="1">Multi-pass membrane protein</topology>
    </subcellularLocation>
</comment>
<evidence type="ECO:0000256" key="5">
    <source>
        <dbReference type="ARBA" id="ARBA00023136"/>
    </source>
</evidence>
<keyword evidence="4 6" id="KW-1133">Transmembrane helix</keyword>
<gene>
    <name evidence="7" type="ORF">V6255_06435</name>
</gene>
<dbReference type="RefSeq" id="WP_341627410.1">
    <property type="nucleotide sequence ID" value="NZ_JBAKBA010000011.1"/>
</dbReference>
<evidence type="ECO:0000256" key="6">
    <source>
        <dbReference type="SAM" id="Phobius"/>
    </source>
</evidence>
<dbReference type="EMBL" id="JBAKBA010000011">
    <property type="protein sequence ID" value="MEL0658778.1"/>
    <property type="molecule type" value="Genomic_DNA"/>
</dbReference>
<feature type="transmembrane region" description="Helical" evidence="6">
    <location>
        <begin position="6"/>
        <end position="31"/>
    </location>
</feature>
<evidence type="ECO:0000313" key="7">
    <source>
        <dbReference type="EMBL" id="MEL0658778.1"/>
    </source>
</evidence>
<feature type="transmembrane region" description="Helical" evidence="6">
    <location>
        <begin position="120"/>
        <end position="143"/>
    </location>
</feature>
<sequence>MDILNYLPELISVSVIAIFMAISPGVDFIMISRNSMFHGRQSGLYSALGIGLAIWIHVAYSIAGLAIIISKSIVLFSLIKYMGAAYLIYIGYKTFTSKSKLSAEGVSSEPKLSRFGAVKLGFITNALNPKTTLFFLSLFTQVVNPSTPVWVQLLYGLIICLAHVVWFSIVSLFFSHPALVKKFNTHKQKIEKVVGSVLIGFGVKVAISGNS</sequence>
<evidence type="ECO:0000313" key="8">
    <source>
        <dbReference type="Proteomes" id="UP001366060"/>
    </source>
</evidence>
<keyword evidence="2" id="KW-1003">Cell membrane</keyword>
<dbReference type="Proteomes" id="UP001366060">
    <property type="component" value="Unassembled WGS sequence"/>
</dbReference>
<feature type="transmembrane region" description="Helical" evidence="6">
    <location>
        <begin position="149"/>
        <end position="174"/>
    </location>
</feature>
<name>A0ABU9HAL7_9GAMM</name>
<dbReference type="Pfam" id="PF01810">
    <property type="entry name" value="LysE"/>
    <property type="match status" value="1"/>
</dbReference>
<keyword evidence="3 6" id="KW-0812">Transmembrane</keyword>
<dbReference type="PIRSF" id="PIRSF006324">
    <property type="entry name" value="LeuE"/>
    <property type="match status" value="1"/>
</dbReference>
<proteinExistence type="predicted"/>
<accession>A0ABU9HAL7</accession>
<evidence type="ECO:0000256" key="2">
    <source>
        <dbReference type="ARBA" id="ARBA00022475"/>
    </source>
</evidence>
<reference evidence="7 8" key="1">
    <citation type="submission" date="2024-02" db="EMBL/GenBank/DDBJ databases">
        <title>Bacteria isolated from the canopy kelp, Nereocystis luetkeana.</title>
        <authorList>
            <person name="Pfister C.A."/>
            <person name="Younker I.T."/>
            <person name="Light S.H."/>
        </authorList>
    </citation>
    <scope>NUCLEOTIDE SEQUENCE [LARGE SCALE GENOMIC DNA]</scope>
    <source>
        <strain evidence="7 8">TI.2.07</strain>
    </source>
</reference>
<dbReference type="InterPro" id="IPR001123">
    <property type="entry name" value="LeuE-type"/>
</dbReference>
<evidence type="ECO:0000256" key="4">
    <source>
        <dbReference type="ARBA" id="ARBA00022989"/>
    </source>
</evidence>
<keyword evidence="8" id="KW-1185">Reference proteome</keyword>
<dbReference type="PANTHER" id="PTHR30086">
    <property type="entry name" value="ARGININE EXPORTER PROTEIN ARGO"/>
    <property type="match status" value="1"/>
</dbReference>
<feature type="transmembrane region" description="Helical" evidence="6">
    <location>
        <begin position="43"/>
        <end position="67"/>
    </location>
</feature>
<keyword evidence="5 6" id="KW-0472">Membrane</keyword>
<protein>
    <submittedName>
        <fullName evidence="7">LysE family transporter</fullName>
    </submittedName>
</protein>
<dbReference type="PANTHER" id="PTHR30086:SF21">
    <property type="entry name" value="TRANSPORT PROTEIN"/>
    <property type="match status" value="1"/>
</dbReference>
<organism evidence="7 8">
    <name type="scientific">Psychromonas arctica</name>
    <dbReference type="NCBI Taxonomy" id="168275"/>
    <lineage>
        <taxon>Bacteria</taxon>
        <taxon>Pseudomonadati</taxon>
        <taxon>Pseudomonadota</taxon>
        <taxon>Gammaproteobacteria</taxon>
        <taxon>Alteromonadales</taxon>
        <taxon>Psychromonadaceae</taxon>
        <taxon>Psychromonas</taxon>
    </lineage>
</organism>
<evidence type="ECO:0000256" key="1">
    <source>
        <dbReference type="ARBA" id="ARBA00004651"/>
    </source>
</evidence>
<comment type="caution">
    <text evidence="7">The sequence shown here is derived from an EMBL/GenBank/DDBJ whole genome shotgun (WGS) entry which is preliminary data.</text>
</comment>